<dbReference type="OrthoDB" id="2585655at2759"/>
<dbReference type="PANTHER" id="PTHR43124:SF3">
    <property type="entry name" value="CHLORAMPHENICOL EFFLUX PUMP RV0191"/>
    <property type="match status" value="1"/>
</dbReference>
<dbReference type="InterPro" id="IPR020846">
    <property type="entry name" value="MFS_dom"/>
</dbReference>
<dbReference type="AlphaFoldDB" id="A0A5C3KNH6"/>
<feature type="transmembrane region" description="Helical" evidence="7">
    <location>
        <begin position="330"/>
        <end position="354"/>
    </location>
</feature>
<evidence type="ECO:0000256" key="5">
    <source>
        <dbReference type="ARBA" id="ARBA00023136"/>
    </source>
</evidence>
<comment type="subcellular location">
    <subcellularLocation>
        <location evidence="1">Cell membrane</location>
        <topology evidence="1">Multi-pass membrane protein</topology>
    </subcellularLocation>
</comment>
<feature type="transmembrane region" description="Helical" evidence="7">
    <location>
        <begin position="439"/>
        <end position="460"/>
    </location>
</feature>
<evidence type="ECO:0000256" key="6">
    <source>
        <dbReference type="SAM" id="MobiDB-lite"/>
    </source>
</evidence>
<dbReference type="InterPro" id="IPR011701">
    <property type="entry name" value="MFS"/>
</dbReference>
<protein>
    <submittedName>
        <fullName evidence="9">MFS general substrate transporter</fullName>
    </submittedName>
</protein>
<feature type="transmembrane region" description="Helical" evidence="7">
    <location>
        <begin position="109"/>
        <end position="132"/>
    </location>
</feature>
<dbReference type="Proteomes" id="UP000307440">
    <property type="component" value="Unassembled WGS sequence"/>
</dbReference>
<keyword evidence="10" id="KW-1185">Reference proteome</keyword>
<feature type="transmembrane region" description="Helical" evidence="7">
    <location>
        <begin position="79"/>
        <end position="97"/>
    </location>
</feature>
<evidence type="ECO:0000256" key="7">
    <source>
        <dbReference type="SAM" id="Phobius"/>
    </source>
</evidence>
<dbReference type="InterPro" id="IPR050189">
    <property type="entry name" value="MFS_Efflux_Transporters"/>
</dbReference>
<dbReference type="GO" id="GO:0022857">
    <property type="term" value="F:transmembrane transporter activity"/>
    <property type="evidence" value="ECO:0007669"/>
    <property type="project" value="InterPro"/>
</dbReference>
<evidence type="ECO:0000256" key="3">
    <source>
        <dbReference type="ARBA" id="ARBA00022692"/>
    </source>
</evidence>
<evidence type="ECO:0000259" key="8">
    <source>
        <dbReference type="PROSITE" id="PS50850"/>
    </source>
</evidence>
<dbReference type="STRING" id="230819.A0A5C3KNH6"/>
<dbReference type="GO" id="GO:0005886">
    <property type="term" value="C:plasma membrane"/>
    <property type="evidence" value="ECO:0007669"/>
    <property type="project" value="UniProtKB-SubCell"/>
</dbReference>
<feature type="transmembrane region" description="Helical" evidence="7">
    <location>
        <begin position="255"/>
        <end position="277"/>
    </location>
</feature>
<evidence type="ECO:0000313" key="9">
    <source>
        <dbReference type="EMBL" id="TFK21433.1"/>
    </source>
</evidence>
<dbReference type="InterPro" id="IPR036259">
    <property type="entry name" value="MFS_trans_sf"/>
</dbReference>
<feature type="compositionally biased region" description="Basic and acidic residues" evidence="6">
    <location>
        <begin position="487"/>
        <end position="496"/>
    </location>
</feature>
<feature type="transmembrane region" description="Helical" evidence="7">
    <location>
        <begin position="404"/>
        <end position="427"/>
    </location>
</feature>
<dbReference type="EMBL" id="ML210268">
    <property type="protein sequence ID" value="TFK21433.1"/>
    <property type="molecule type" value="Genomic_DNA"/>
</dbReference>
<reference evidence="9 10" key="1">
    <citation type="journal article" date="2019" name="Nat. Ecol. Evol.">
        <title>Megaphylogeny resolves global patterns of mushroom evolution.</title>
        <authorList>
            <person name="Varga T."/>
            <person name="Krizsan K."/>
            <person name="Foldi C."/>
            <person name="Dima B."/>
            <person name="Sanchez-Garcia M."/>
            <person name="Sanchez-Ramirez S."/>
            <person name="Szollosi G.J."/>
            <person name="Szarkandi J.G."/>
            <person name="Papp V."/>
            <person name="Albert L."/>
            <person name="Andreopoulos W."/>
            <person name="Angelini C."/>
            <person name="Antonin V."/>
            <person name="Barry K.W."/>
            <person name="Bougher N.L."/>
            <person name="Buchanan P."/>
            <person name="Buyck B."/>
            <person name="Bense V."/>
            <person name="Catcheside P."/>
            <person name="Chovatia M."/>
            <person name="Cooper J."/>
            <person name="Damon W."/>
            <person name="Desjardin D."/>
            <person name="Finy P."/>
            <person name="Geml J."/>
            <person name="Haridas S."/>
            <person name="Hughes K."/>
            <person name="Justo A."/>
            <person name="Karasinski D."/>
            <person name="Kautmanova I."/>
            <person name="Kiss B."/>
            <person name="Kocsube S."/>
            <person name="Kotiranta H."/>
            <person name="LaButti K.M."/>
            <person name="Lechner B.E."/>
            <person name="Liimatainen K."/>
            <person name="Lipzen A."/>
            <person name="Lukacs Z."/>
            <person name="Mihaltcheva S."/>
            <person name="Morgado L.N."/>
            <person name="Niskanen T."/>
            <person name="Noordeloos M.E."/>
            <person name="Ohm R.A."/>
            <person name="Ortiz-Santana B."/>
            <person name="Ovrebo C."/>
            <person name="Racz N."/>
            <person name="Riley R."/>
            <person name="Savchenko A."/>
            <person name="Shiryaev A."/>
            <person name="Soop K."/>
            <person name="Spirin V."/>
            <person name="Szebenyi C."/>
            <person name="Tomsovsky M."/>
            <person name="Tulloss R.E."/>
            <person name="Uehling J."/>
            <person name="Grigoriev I.V."/>
            <person name="Vagvolgyi C."/>
            <person name="Papp T."/>
            <person name="Martin F.M."/>
            <person name="Miettinen O."/>
            <person name="Hibbett D.S."/>
            <person name="Nagy L.G."/>
        </authorList>
    </citation>
    <scope>NUCLEOTIDE SEQUENCE [LARGE SCALE GENOMIC DNA]</scope>
    <source>
        <strain evidence="9 10">CBS 121175</strain>
    </source>
</reference>
<feature type="transmembrane region" description="Helical" evidence="7">
    <location>
        <begin position="289"/>
        <end position="309"/>
    </location>
</feature>
<evidence type="ECO:0000256" key="2">
    <source>
        <dbReference type="ARBA" id="ARBA00022475"/>
    </source>
</evidence>
<dbReference type="PANTHER" id="PTHR43124">
    <property type="entry name" value="PURINE EFFLUX PUMP PBUE"/>
    <property type="match status" value="1"/>
</dbReference>
<proteinExistence type="predicted"/>
<sequence>MTDVAPLNEQTPLFGSQRVPQLGRGSEERPETDEIAFTISRTTALSLGLFLSVLFTSFLPGLSRAYLPFPPYDKHPWELNILLSCWYVVGPIAALLCAANVNKYGIRKLFALALSTLTVGSTVIIIAPTWPIFVFARILQSIACGPVMSLATAALVKIHGAERKGSIISYFLVTNIAGLVYSNMVGKSYSNWAPWHFHAILFAALAGVLRFWLHKWFPQDRAATDDDDQTHTLPVGFPSVNIFLAFWEIIQRPKVLAIGLVGSAPLLYLPSLLVIYFNNENSHDWTDVGVLFCSGGLYFIGALVGAGFGGRSSDNAIKSRMPHSIPADRLRVFSTTTLLFIPLTFVGLFALYLIPFNPSSREEIIAWPTTGLSPFLGFVAGKVLTVATVYVAESGSDDAQTVGLVVANEFARLILPSLVIGTVVLFTDREITRSKAVDLVVISIVSVISVLLLSALRWIAPGASRSESTATPDQASDGTLSATGGGYRDDGSGSAA</sequence>
<feature type="transmembrane region" description="Helical" evidence="7">
    <location>
        <begin position="168"/>
        <end position="186"/>
    </location>
</feature>
<organism evidence="9 10">
    <name type="scientific">Coprinopsis marcescibilis</name>
    <name type="common">Agaric fungus</name>
    <name type="synonym">Psathyrella marcescibilis</name>
    <dbReference type="NCBI Taxonomy" id="230819"/>
    <lineage>
        <taxon>Eukaryota</taxon>
        <taxon>Fungi</taxon>
        <taxon>Dikarya</taxon>
        <taxon>Basidiomycota</taxon>
        <taxon>Agaricomycotina</taxon>
        <taxon>Agaricomycetes</taxon>
        <taxon>Agaricomycetidae</taxon>
        <taxon>Agaricales</taxon>
        <taxon>Agaricineae</taxon>
        <taxon>Psathyrellaceae</taxon>
        <taxon>Coprinopsis</taxon>
    </lineage>
</organism>
<dbReference type="PROSITE" id="PS50850">
    <property type="entry name" value="MFS"/>
    <property type="match status" value="1"/>
</dbReference>
<dbReference type="Gene3D" id="1.20.1250.20">
    <property type="entry name" value="MFS general substrate transporter like domains"/>
    <property type="match status" value="1"/>
</dbReference>
<keyword evidence="5 7" id="KW-0472">Membrane</keyword>
<feature type="domain" description="Major facilitator superfamily (MFS) profile" evidence="8">
    <location>
        <begin position="36"/>
        <end position="461"/>
    </location>
</feature>
<feature type="transmembrane region" description="Helical" evidence="7">
    <location>
        <begin position="374"/>
        <end position="392"/>
    </location>
</feature>
<evidence type="ECO:0000256" key="4">
    <source>
        <dbReference type="ARBA" id="ARBA00022989"/>
    </source>
</evidence>
<feature type="transmembrane region" description="Helical" evidence="7">
    <location>
        <begin position="47"/>
        <end position="67"/>
    </location>
</feature>
<keyword evidence="4 7" id="KW-1133">Transmembrane helix</keyword>
<name>A0A5C3KNH6_COPMA</name>
<feature type="region of interest" description="Disordered" evidence="6">
    <location>
        <begin position="465"/>
        <end position="496"/>
    </location>
</feature>
<feature type="compositionally biased region" description="Polar residues" evidence="6">
    <location>
        <begin position="465"/>
        <end position="482"/>
    </location>
</feature>
<keyword evidence="2" id="KW-1003">Cell membrane</keyword>
<gene>
    <name evidence="9" type="ORF">FA15DRAFT_758709</name>
</gene>
<dbReference type="SUPFAM" id="SSF103473">
    <property type="entry name" value="MFS general substrate transporter"/>
    <property type="match status" value="1"/>
</dbReference>
<dbReference type="Pfam" id="PF07690">
    <property type="entry name" value="MFS_1"/>
    <property type="match status" value="1"/>
</dbReference>
<evidence type="ECO:0000313" key="10">
    <source>
        <dbReference type="Proteomes" id="UP000307440"/>
    </source>
</evidence>
<feature type="transmembrane region" description="Helical" evidence="7">
    <location>
        <begin position="192"/>
        <end position="213"/>
    </location>
</feature>
<keyword evidence="3 7" id="KW-0812">Transmembrane</keyword>
<evidence type="ECO:0000256" key="1">
    <source>
        <dbReference type="ARBA" id="ARBA00004651"/>
    </source>
</evidence>
<accession>A0A5C3KNH6</accession>
<feature type="transmembrane region" description="Helical" evidence="7">
    <location>
        <begin position="138"/>
        <end position="156"/>
    </location>
</feature>